<evidence type="ECO:0000313" key="1">
    <source>
        <dbReference type="EMBL" id="CAD5113639.1"/>
    </source>
</evidence>
<comment type="caution">
    <text evidence="1">The sequence shown here is derived from an EMBL/GenBank/DDBJ whole genome shotgun (WGS) entry which is preliminary data.</text>
</comment>
<dbReference type="EMBL" id="CAJFCJ010000004">
    <property type="protein sequence ID" value="CAD5113639.1"/>
    <property type="molecule type" value="Genomic_DNA"/>
</dbReference>
<evidence type="ECO:0000313" key="2">
    <source>
        <dbReference type="Proteomes" id="UP000549394"/>
    </source>
</evidence>
<keyword evidence="2" id="KW-1185">Reference proteome</keyword>
<sequence length="209" mass="24120">MALAPQVSELSKSIARDIKVFYESALNFLVDSSEAIEDNIFKMVVKSKPPTRPNMNLSFLAHGRFLKYFYAKLSPEYREIYRTCRIIIIDEMGKKWQFGREEDCAVVTNQVRTLSEKLKIYYLKMQFKVNSCGPTGNNEIKLVLEKGNDLAIEKEMHFAFCADFASRATEQKKKVLADCKICILGDSKIPMEITLHSYHREWLRVSASK</sequence>
<proteinExistence type="predicted"/>
<name>A0A7I8VGG4_9ANNE</name>
<accession>A0A7I8VGG4</accession>
<dbReference type="Proteomes" id="UP000549394">
    <property type="component" value="Unassembled WGS sequence"/>
</dbReference>
<protein>
    <submittedName>
        <fullName evidence="1">DgyrCDS2801</fullName>
    </submittedName>
</protein>
<reference evidence="1 2" key="1">
    <citation type="submission" date="2020-08" db="EMBL/GenBank/DDBJ databases">
        <authorList>
            <person name="Hejnol A."/>
        </authorList>
    </citation>
    <scope>NUCLEOTIDE SEQUENCE [LARGE SCALE GENOMIC DNA]</scope>
</reference>
<dbReference type="AlphaFoldDB" id="A0A7I8VGG4"/>
<organism evidence="1 2">
    <name type="scientific">Dimorphilus gyrociliatus</name>
    <dbReference type="NCBI Taxonomy" id="2664684"/>
    <lineage>
        <taxon>Eukaryota</taxon>
        <taxon>Metazoa</taxon>
        <taxon>Spiralia</taxon>
        <taxon>Lophotrochozoa</taxon>
        <taxon>Annelida</taxon>
        <taxon>Polychaeta</taxon>
        <taxon>Polychaeta incertae sedis</taxon>
        <taxon>Dinophilidae</taxon>
        <taxon>Dimorphilus</taxon>
    </lineage>
</organism>
<gene>
    <name evidence="1" type="ORF">DGYR_LOCUS2596</name>
</gene>